<keyword evidence="2" id="KW-0472">Membrane</keyword>
<keyword evidence="2" id="KW-1133">Transmembrane helix</keyword>
<dbReference type="EMBL" id="JAODUP010000059">
    <property type="protein sequence ID" value="KAK2164744.1"/>
    <property type="molecule type" value="Genomic_DNA"/>
</dbReference>
<comment type="caution">
    <text evidence="3">The sequence shown here is derived from an EMBL/GenBank/DDBJ whole genome shotgun (WGS) entry which is preliminary data.</text>
</comment>
<proteinExistence type="predicted"/>
<gene>
    <name evidence="3" type="ORF">LSH36_59g01038</name>
</gene>
<dbReference type="AlphaFoldDB" id="A0AAD9K4R8"/>
<evidence type="ECO:0000313" key="3">
    <source>
        <dbReference type="EMBL" id="KAK2164744.1"/>
    </source>
</evidence>
<accession>A0AAD9K4R8</accession>
<keyword evidence="4" id="KW-1185">Reference proteome</keyword>
<keyword evidence="2" id="KW-0812">Transmembrane</keyword>
<sequence>MDRNVPSGDPGPLGAATDPVNPIPTQTLAIVNASDDIKINSLRKNSPHLLTLSEGQGIPDNNETIAEPAPDYPVSPEPSTNSILKTSPDKKAGAANKPETRLPTSGSRDGKIRDMGGRGARSFNKRKLRGRRRRPELSTSGHGADNPIFQAEDGDTSRRSVRSEAEKGNGLRKKVSWNETVVYNSEEKTDVIIAGLHEEESDTDDTDVGEYRYPVAPRAALSIIPEDQPIPGRTGGSTRDDERWLKRSKQGHRKDKASDYKCPLCSAVVLIALAVVGIVVLGTMYGVRYGNEKSTSDVIAGIKETFSLLPSGTGSLFLFSLYRPPSYQVQDGASYFLLEKDSIMPWQSPDGAATLTWLQGSPVKVEMIDRRGRVLLRLLSDPVIVQGAQYTISMYNTDWYAAKLHDPSSYALVAMSHEGMSSSWTRANISELFKVVTLPHLRDKIAEYSIRQL</sequence>
<feature type="compositionally biased region" description="Basic and acidic residues" evidence="1">
    <location>
        <begin position="155"/>
        <end position="169"/>
    </location>
</feature>
<protein>
    <submittedName>
        <fullName evidence="3">Uncharacterized protein</fullName>
    </submittedName>
</protein>
<feature type="transmembrane region" description="Helical" evidence="2">
    <location>
        <begin position="267"/>
        <end position="287"/>
    </location>
</feature>
<feature type="compositionally biased region" description="Basic residues" evidence="1">
    <location>
        <begin position="123"/>
        <end position="134"/>
    </location>
</feature>
<name>A0AAD9K4R8_9ANNE</name>
<evidence type="ECO:0000313" key="4">
    <source>
        <dbReference type="Proteomes" id="UP001208570"/>
    </source>
</evidence>
<feature type="region of interest" description="Disordered" evidence="1">
    <location>
        <begin position="1"/>
        <end position="22"/>
    </location>
</feature>
<organism evidence="3 4">
    <name type="scientific">Paralvinella palmiformis</name>
    <dbReference type="NCBI Taxonomy" id="53620"/>
    <lineage>
        <taxon>Eukaryota</taxon>
        <taxon>Metazoa</taxon>
        <taxon>Spiralia</taxon>
        <taxon>Lophotrochozoa</taxon>
        <taxon>Annelida</taxon>
        <taxon>Polychaeta</taxon>
        <taxon>Sedentaria</taxon>
        <taxon>Canalipalpata</taxon>
        <taxon>Terebellida</taxon>
        <taxon>Terebelliformia</taxon>
        <taxon>Alvinellidae</taxon>
        <taxon>Paralvinella</taxon>
    </lineage>
</organism>
<dbReference type="Proteomes" id="UP001208570">
    <property type="component" value="Unassembled WGS sequence"/>
</dbReference>
<feature type="region of interest" description="Disordered" evidence="1">
    <location>
        <begin position="226"/>
        <end position="250"/>
    </location>
</feature>
<reference evidence="3" key="1">
    <citation type="journal article" date="2023" name="Mol. Biol. Evol.">
        <title>Third-Generation Sequencing Reveals the Adaptive Role of the Epigenome in Three Deep-Sea Polychaetes.</title>
        <authorList>
            <person name="Perez M."/>
            <person name="Aroh O."/>
            <person name="Sun Y."/>
            <person name="Lan Y."/>
            <person name="Juniper S.K."/>
            <person name="Young C.R."/>
            <person name="Angers B."/>
            <person name="Qian P.Y."/>
        </authorList>
    </citation>
    <scope>NUCLEOTIDE SEQUENCE</scope>
    <source>
        <strain evidence="3">P08H-3</strain>
    </source>
</reference>
<evidence type="ECO:0000256" key="1">
    <source>
        <dbReference type="SAM" id="MobiDB-lite"/>
    </source>
</evidence>
<evidence type="ECO:0000256" key="2">
    <source>
        <dbReference type="SAM" id="Phobius"/>
    </source>
</evidence>
<feature type="region of interest" description="Disordered" evidence="1">
    <location>
        <begin position="50"/>
        <end position="171"/>
    </location>
</feature>